<dbReference type="RefSeq" id="XP_029762960.1">
    <property type="nucleotide sequence ID" value="XM_029909657.1"/>
</dbReference>
<evidence type="ECO:0000259" key="5">
    <source>
        <dbReference type="PROSITE" id="PS50975"/>
    </source>
</evidence>
<dbReference type="GO" id="GO:0046872">
    <property type="term" value="F:metal ion binding"/>
    <property type="evidence" value="ECO:0007669"/>
    <property type="project" value="InterPro"/>
</dbReference>
<evidence type="ECO:0000313" key="7">
    <source>
        <dbReference type="Proteomes" id="UP000030706"/>
    </source>
</evidence>
<dbReference type="InterPro" id="IPR041472">
    <property type="entry name" value="BL00235/CARNS1_N"/>
</dbReference>
<keyword evidence="7" id="KW-1185">Reference proteome</keyword>
<dbReference type="Pfam" id="PF13535">
    <property type="entry name" value="ATP-grasp_4"/>
    <property type="match status" value="1"/>
</dbReference>
<feature type="domain" description="ATP-grasp" evidence="5">
    <location>
        <begin position="302"/>
        <end position="550"/>
    </location>
</feature>
<organism evidence="6 7">
    <name type="scientific">Aureobasidium pullulans EXF-150</name>
    <dbReference type="NCBI Taxonomy" id="1043002"/>
    <lineage>
        <taxon>Eukaryota</taxon>
        <taxon>Fungi</taxon>
        <taxon>Dikarya</taxon>
        <taxon>Ascomycota</taxon>
        <taxon>Pezizomycotina</taxon>
        <taxon>Dothideomycetes</taxon>
        <taxon>Dothideomycetidae</taxon>
        <taxon>Dothideales</taxon>
        <taxon>Saccotheciaceae</taxon>
        <taxon>Aureobasidium</taxon>
    </lineage>
</organism>
<evidence type="ECO:0000313" key="6">
    <source>
        <dbReference type="EMBL" id="KEQ86773.1"/>
    </source>
</evidence>
<dbReference type="STRING" id="1043002.A0A074XMQ5"/>
<dbReference type="InterPro" id="IPR052032">
    <property type="entry name" value="ATP-dep_AA_Ligase"/>
</dbReference>
<protein>
    <submittedName>
        <fullName evidence="6">Glutathione synthetase ATP-binding domain-like protein</fullName>
    </submittedName>
</protein>
<dbReference type="AlphaFoldDB" id="A0A074XMQ5"/>
<gene>
    <name evidence="6" type="ORF">M438DRAFT_403419</name>
</gene>
<accession>A0A074XMQ5</accession>
<dbReference type="Gene3D" id="3.40.50.20">
    <property type="match status" value="1"/>
</dbReference>
<dbReference type="PROSITE" id="PS50975">
    <property type="entry name" value="ATP_GRASP"/>
    <property type="match status" value="1"/>
</dbReference>
<keyword evidence="1" id="KW-0436">Ligase</keyword>
<dbReference type="InterPro" id="IPR011761">
    <property type="entry name" value="ATP-grasp"/>
</dbReference>
<dbReference type="InterPro" id="IPR013815">
    <property type="entry name" value="ATP_grasp_subdomain_1"/>
</dbReference>
<dbReference type="GO" id="GO:0016874">
    <property type="term" value="F:ligase activity"/>
    <property type="evidence" value="ECO:0007669"/>
    <property type="project" value="UniProtKB-KW"/>
</dbReference>
<dbReference type="EMBL" id="KL584977">
    <property type="protein sequence ID" value="KEQ86773.1"/>
    <property type="molecule type" value="Genomic_DNA"/>
</dbReference>
<dbReference type="Proteomes" id="UP000030706">
    <property type="component" value="Unassembled WGS sequence"/>
</dbReference>
<dbReference type="Gene3D" id="3.30.1490.20">
    <property type="entry name" value="ATP-grasp fold, A domain"/>
    <property type="match status" value="1"/>
</dbReference>
<keyword evidence="2 4" id="KW-0547">Nucleotide-binding</keyword>
<evidence type="ECO:0000256" key="1">
    <source>
        <dbReference type="ARBA" id="ARBA00022598"/>
    </source>
</evidence>
<name>A0A074XMQ5_AURPU</name>
<dbReference type="HOGENOM" id="CLU_017280_0_0_1"/>
<keyword evidence="3 4" id="KW-0067">ATP-binding</keyword>
<reference evidence="6 7" key="1">
    <citation type="journal article" date="2014" name="BMC Genomics">
        <title>Genome sequencing of four Aureobasidium pullulans varieties: biotechnological potential, stress tolerance, and description of new species.</title>
        <authorList>
            <person name="Gostin Ar C."/>
            <person name="Ohm R.A."/>
            <person name="Kogej T."/>
            <person name="Sonjak S."/>
            <person name="Turk M."/>
            <person name="Zajc J."/>
            <person name="Zalar P."/>
            <person name="Grube M."/>
            <person name="Sun H."/>
            <person name="Han J."/>
            <person name="Sharma A."/>
            <person name="Chiniquy J."/>
            <person name="Ngan C.Y."/>
            <person name="Lipzen A."/>
            <person name="Barry K."/>
            <person name="Grigoriev I.V."/>
            <person name="Gunde-Cimerman N."/>
        </authorList>
    </citation>
    <scope>NUCLEOTIDE SEQUENCE [LARGE SCALE GENOMIC DNA]</scope>
    <source>
        <strain evidence="6 7">EXF-150</strain>
    </source>
</reference>
<evidence type="ECO:0000256" key="2">
    <source>
        <dbReference type="ARBA" id="ARBA00022741"/>
    </source>
</evidence>
<evidence type="ECO:0000256" key="4">
    <source>
        <dbReference type="PROSITE-ProRule" id="PRU00409"/>
    </source>
</evidence>
<dbReference type="SUPFAM" id="SSF56059">
    <property type="entry name" value="Glutathione synthetase ATP-binding domain-like"/>
    <property type="match status" value="1"/>
</dbReference>
<dbReference type="PANTHER" id="PTHR43585:SF2">
    <property type="entry name" value="ATP-GRASP ENZYME FSQD"/>
    <property type="match status" value="1"/>
</dbReference>
<dbReference type="Gene3D" id="3.30.470.20">
    <property type="entry name" value="ATP-grasp fold, B domain"/>
    <property type="match status" value="1"/>
</dbReference>
<dbReference type="Pfam" id="PF18130">
    <property type="entry name" value="ATPgrasp_N"/>
    <property type="match status" value="1"/>
</dbReference>
<dbReference type="GO" id="GO:0005524">
    <property type="term" value="F:ATP binding"/>
    <property type="evidence" value="ECO:0007669"/>
    <property type="project" value="UniProtKB-UniRule"/>
</dbReference>
<sequence length="662" mass="73036">MVISVSGRIQVRARTDDALLLTSSWRVGKLNITANLWQSIELVLQLESFIDTTTFNNGFESARVFCLDANDEVKEAKFSDKTAQFFWQCLRATAVTGPGVDCVVRLVVPLQSGYIVRSDIIPLRLQDLECVKTVTSFADPLQTFAGEGVTCSDCSNLEPLFSAAAAGLILNVSSTDTELESSTIDLELENRLSLPWILPGPVQHKTLVLVDANSADPAKGGNGSGLYLAAQALGIKLVVLDNANHWLEEPQYAHWREAFIPTRLTNPPEGDLTEILLKSIKAYGKPIDGIITFADSYWTYIADAAKQLGIPTAPKEALRTATNKYLTSKYVGHEAYRASCLDEALDIASKNDLPYPLIVKPCDGWSSEGVSRVDSFDQLTTAIKAIDESRHGSEFVMEKYCAGPEVDANFVLLDGEVLFFEVCDDLPKSADTNGPSLGSLNNFHELNSVYPSALPTEEIDLLRNSFLDTLLKMGLKDGIMHLEGRVDRSSVDYEMENGILDLHPRKSAGSEPASAWLIEINPRPLGMTGSQIVESTYGVDYWGLALLIAVQDRSRVRALSHPFKNGPQYHCIMVFIPADYPSSCEGLYDSEDLCADLMSRRKDLASHISRSGCFVKRGQKVPHPSTGVHSFLAYFNVFSRKSRHEALQLAKEVRDEVRYSFK</sequence>
<evidence type="ECO:0000256" key="3">
    <source>
        <dbReference type="ARBA" id="ARBA00022840"/>
    </source>
</evidence>
<proteinExistence type="predicted"/>
<dbReference type="GeneID" id="40751963"/>
<dbReference type="PANTHER" id="PTHR43585">
    <property type="entry name" value="FUMIPYRROLE BIOSYNTHESIS PROTEIN C"/>
    <property type="match status" value="1"/>
</dbReference>
<dbReference type="OrthoDB" id="434648at2759"/>